<dbReference type="Pfam" id="PF10109">
    <property type="entry name" value="Phage_TAC_7"/>
    <property type="match status" value="1"/>
</dbReference>
<comment type="caution">
    <text evidence="1">The sequence shown here is derived from an EMBL/GenBank/DDBJ whole genome shotgun (WGS) entry which is preliminary data.</text>
</comment>
<sequence length="133" mass="15267">MADKICREAAEEEVQRIIDFWEVDPEGDGWEASKKRLIFAIQKGRVNLDEEKKCITLKLASPIEKENGEVIEELNFYEPRGNDLEVMDRHKENELMAKTLHLASKMTRLPLGIIKRMASRDVSTMGAIASLFF</sequence>
<name>A0A0F9GKQ0_9ZZZZ</name>
<dbReference type="EMBL" id="LAZR01017693">
    <property type="protein sequence ID" value="KKL99368.1"/>
    <property type="molecule type" value="Genomic_DNA"/>
</dbReference>
<reference evidence="1" key="1">
    <citation type="journal article" date="2015" name="Nature">
        <title>Complex archaea that bridge the gap between prokaryotes and eukaryotes.</title>
        <authorList>
            <person name="Spang A."/>
            <person name="Saw J.H."/>
            <person name="Jorgensen S.L."/>
            <person name="Zaremba-Niedzwiedzka K."/>
            <person name="Martijn J."/>
            <person name="Lind A.E."/>
            <person name="van Eijk R."/>
            <person name="Schleper C."/>
            <person name="Guy L."/>
            <person name="Ettema T.J."/>
        </authorList>
    </citation>
    <scope>NUCLEOTIDE SEQUENCE</scope>
</reference>
<evidence type="ECO:0000313" key="1">
    <source>
        <dbReference type="EMBL" id="KKL99368.1"/>
    </source>
</evidence>
<protein>
    <recommendedName>
        <fullName evidence="2">Phage tail assembly protein</fullName>
    </recommendedName>
</protein>
<organism evidence="1">
    <name type="scientific">marine sediment metagenome</name>
    <dbReference type="NCBI Taxonomy" id="412755"/>
    <lineage>
        <taxon>unclassified sequences</taxon>
        <taxon>metagenomes</taxon>
        <taxon>ecological metagenomes</taxon>
    </lineage>
</organism>
<evidence type="ECO:0008006" key="2">
    <source>
        <dbReference type="Google" id="ProtNLM"/>
    </source>
</evidence>
<accession>A0A0F9GKQ0</accession>
<dbReference type="InterPro" id="IPR019289">
    <property type="entry name" value="Phage_tail_E/E"/>
</dbReference>
<proteinExistence type="predicted"/>
<dbReference type="AlphaFoldDB" id="A0A0F9GKQ0"/>
<gene>
    <name evidence="1" type="ORF">LCGC14_1815110</name>
</gene>